<dbReference type="OrthoDB" id="6353017at2759"/>
<keyword evidence="5" id="KW-0227">DNA damage</keyword>
<dbReference type="Proteomes" id="UP000504635">
    <property type="component" value="Unplaced"/>
</dbReference>
<dbReference type="InterPro" id="IPR003180">
    <property type="entry name" value="MPG"/>
</dbReference>
<dbReference type="EC" id="3.2.2.21" evidence="4"/>
<keyword evidence="14" id="KW-1185">Reference proteome</keyword>
<dbReference type="InterPro" id="IPR011034">
    <property type="entry name" value="Formyl_transferase-like_C_sf"/>
</dbReference>
<evidence type="ECO:0000256" key="6">
    <source>
        <dbReference type="ARBA" id="ARBA00022801"/>
    </source>
</evidence>
<dbReference type="Pfam" id="PF02245">
    <property type="entry name" value="Pur_DNA_glyco"/>
    <property type="match status" value="1"/>
</dbReference>
<evidence type="ECO:0000313" key="16">
    <source>
        <dbReference type="RefSeq" id="XP_030766093.1"/>
    </source>
</evidence>
<dbReference type="SUPFAM" id="SSF50486">
    <property type="entry name" value="FMT C-terminal domain-like"/>
    <property type="match status" value="1"/>
</dbReference>
<dbReference type="GO" id="GO:0003905">
    <property type="term" value="F:alkylbase DNA N-glycosylase activity"/>
    <property type="evidence" value="ECO:0007669"/>
    <property type="project" value="UniProtKB-EC"/>
</dbReference>
<comment type="catalytic activity">
    <reaction evidence="1">
        <text>Hydrolysis of alkylated DNA, releasing 3-methyladenine, 3-methylguanine, 7-methylguanine and 7-methyladenine.</text>
        <dbReference type="EC" id="3.2.2.21"/>
    </reaction>
</comment>
<evidence type="ECO:0000256" key="1">
    <source>
        <dbReference type="ARBA" id="ARBA00000086"/>
    </source>
</evidence>
<evidence type="ECO:0000313" key="15">
    <source>
        <dbReference type="RefSeq" id="XP_030766092.1"/>
    </source>
</evidence>
<comment type="similarity">
    <text evidence="3">Belongs to the DNA glycosylase MPG family.</text>
</comment>
<dbReference type="FunFam" id="3.10.300.10:FF:000001">
    <property type="entry name" value="Putative 3-methyladenine DNA glycosylase"/>
    <property type="match status" value="1"/>
</dbReference>
<organism evidence="14 15">
    <name type="scientific">Sitophilus oryzae</name>
    <name type="common">Rice weevil</name>
    <name type="synonym">Curculio oryzae</name>
    <dbReference type="NCBI Taxonomy" id="7048"/>
    <lineage>
        <taxon>Eukaryota</taxon>
        <taxon>Metazoa</taxon>
        <taxon>Ecdysozoa</taxon>
        <taxon>Arthropoda</taxon>
        <taxon>Hexapoda</taxon>
        <taxon>Insecta</taxon>
        <taxon>Pterygota</taxon>
        <taxon>Neoptera</taxon>
        <taxon>Endopterygota</taxon>
        <taxon>Coleoptera</taxon>
        <taxon>Polyphaga</taxon>
        <taxon>Cucujiformia</taxon>
        <taxon>Curculionidae</taxon>
        <taxon>Dryophthorinae</taxon>
        <taxon>Sitophilus</taxon>
    </lineage>
</organism>
<dbReference type="PANTHER" id="PTHR10429:SF0">
    <property type="entry name" value="DNA-3-METHYLADENINE GLYCOSYLASE"/>
    <property type="match status" value="1"/>
</dbReference>
<reference evidence="15 16" key="1">
    <citation type="submission" date="2025-04" db="UniProtKB">
        <authorList>
            <consortium name="RefSeq"/>
        </authorList>
    </citation>
    <scope>IDENTIFICATION</scope>
    <source>
        <tissue evidence="15 16">Gonads</tissue>
    </source>
</reference>
<evidence type="ECO:0000256" key="11">
    <source>
        <dbReference type="ARBA" id="ARBA00076879"/>
    </source>
</evidence>
<dbReference type="InterPro" id="IPR036995">
    <property type="entry name" value="MPG_sf"/>
</dbReference>
<evidence type="ECO:0000256" key="3">
    <source>
        <dbReference type="ARBA" id="ARBA00009232"/>
    </source>
</evidence>
<evidence type="ECO:0000256" key="9">
    <source>
        <dbReference type="ARBA" id="ARBA00066187"/>
    </source>
</evidence>
<gene>
    <name evidence="15 16" type="primary">LOC115890094</name>
</gene>
<evidence type="ECO:0000256" key="5">
    <source>
        <dbReference type="ARBA" id="ARBA00022763"/>
    </source>
</evidence>
<evidence type="ECO:0000256" key="8">
    <source>
        <dbReference type="ARBA" id="ARBA00033426"/>
    </source>
</evidence>
<dbReference type="GeneID" id="115890094"/>
<dbReference type="CDD" id="cd00540">
    <property type="entry name" value="AAG"/>
    <property type="match status" value="1"/>
</dbReference>
<evidence type="ECO:0000256" key="2">
    <source>
        <dbReference type="ARBA" id="ARBA00002421"/>
    </source>
</evidence>
<dbReference type="KEGG" id="soy:115890094"/>
<dbReference type="RefSeq" id="XP_030766093.1">
    <property type="nucleotide sequence ID" value="XM_030910233.1"/>
</dbReference>
<evidence type="ECO:0000313" key="14">
    <source>
        <dbReference type="Proteomes" id="UP000504635"/>
    </source>
</evidence>
<keyword evidence="6" id="KW-0378">Hydrolase</keyword>
<keyword evidence="7" id="KW-0234">DNA repair</keyword>
<evidence type="ECO:0000256" key="13">
    <source>
        <dbReference type="ARBA" id="ARBA00082988"/>
    </source>
</evidence>
<comment type="subunit">
    <text evidence="9">Binds MBD1. Binds SSBP1.</text>
</comment>
<protein>
    <recommendedName>
        <fullName evidence="10">DNA-3-methyladenine glycosylase</fullName>
        <ecNumber evidence="4">3.2.2.21</ecNumber>
    </recommendedName>
    <alternativeName>
        <fullName evidence="11">3-alkyladenine DNA glycosylase</fullName>
    </alternativeName>
    <alternativeName>
        <fullName evidence="8">3-methyladenine DNA glycosidase</fullName>
    </alternativeName>
    <alternativeName>
        <fullName evidence="13">ADPG</fullName>
    </alternativeName>
    <alternativeName>
        <fullName evidence="12">N-methylpurine-DNA glycosylase</fullName>
    </alternativeName>
</protein>
<dbReference type="RefSeq" id="XP_030766092.1">
    <property type="nucleotide sequence ID" value="XM_030910232.1"/>
</dbReference>
<dbReference type="PANTHER" id="PTHR10429">
    <property type="entry name" value="DNA-3-METHYLADENINE GLYCOSYLASE"/>
    <property type="match status" value="1"/>
</dbReference>
<dbReference type="GO" id="GO:0006284">
    <property type="term" value="P:base-excision repair"/>
    <property type="evidence" value="ECO:0007669"/>
    <property type="project" value="InterPro"/>
</dbReference>
<sequence>MAQNEAIKRMSTVKRLLKPDFDRNCMDMALYLLGKVLVRKLDTGDVLKGRIVETECYLGNEDKASKSYNGRRTPANEPMYMPPGTCYVYQTYGMYHCFNVSSQEPGSAVLLRALEPIIGMDIMRDFRKAKKGKVIEKSHVICNGPAKLCISMDINKANCNKLDLGDPENDILWIEDDFQMENSEIQVVKTSRIGIDSAGEEWARKPLRFYIAGNTSVSKLDKRAEKQLESHITSPYFP</sequence>
<name>A0A6J2YS05_SITOR</name>
<proteinExistence type="inferred from homology"/>
<dbReference type="HAMAP" id="MF_00527">
    <property type="entry name" value="3MGH"/>
    <property type="match status" value="1"/>
</dbReference>
<evidence type="ECO:0000256" key="10">
    <source>
        <dbReference type="ARBA" id="ARBA00068926"/>
    </source>
</evidence>
<dbReference type="Gene3D" id="3.10.300.10">
    <property type="entry name" value="Methylpurine-DNA glycosylase (MPG)"/>
    <property type="match status" value="1"/>
</dbReference>
<dbReference type="GO" id="GO:0003677">
    <property type="term" value="F:DNA binding"/>
    <property type="evidence" value="ECO:0007669"/>
    <property type="project" value="InterPro"/>
</dbReference>
<evidence type="ECO:0000256" key="4">
    <source>
        <dbReference type="ARBA" id="ARBA00012000"/>
    </source>
</evidence>
<dbReference type="NCBIfam" id="TIGR00567">
    <property type="entry name" value="3mg"/>
    <property type="match status" value="1"/>
</dbReference>
<evidence type="ECO:0000256" key="7">
    <source>
        <dbReference type="ARBA" id="ARBA00023204"/>
    </source>
</evidence>
<comment type="function">
    <text evidence="2">Hydrolysis of the deoxyribose N-glycosidic bond to excise 3-methyladenine, and 7-methylguanine from the damaged DNA polymer formed by alkylation lesions.</text>
</comment>
<accession>A0A6J2YS05</accession>
<evidence type="ECO:0000256" key="12">
    <source>
        <dbReference type="ARBA" id="ARBA00078171"/>
    </source>
</evidence>
<dbReference type="AlphaFoldDB" id="A0A6J2YS05"/>